<accession>A0A2V3V8N9</accession>
<evidence type="ECO:0000313" key="1">
    <source>
        <dbReference type="EMBL" id="PXW77534.1"/>
    </source>
</evidence>
<sequence>MRQLHQDYWNFRGSFKIARIVDIGTHMSLVRRGNGRFLALDSYELDDDDRARLLELTDNGRLVDAILNVHPFHTLHCPALADTLPGVRLIGTRRHLAQLPGLNWDERVIEDASTQAEFADDLSFSIPAGVDFISDDEKVHVASVLVRHRASGIVHVDDTINVLAPPELLSAILPEQKLRFHPMLAKALEQRSGAADDYARWAESLSREWSDTPFVCAAHSTVRELPPGGWQAEILAALDDVESTLAKHRAAHG</sequence>
<name>A0A2V3V8N9_9SPHN</name>
<proteinExistence type="predicted"/>
<evidence type="ECO:0000313" key="2">
    <source>
        <dbReference type="Proteomes" id="UP000248014"/>
    </source>
</evidence>
<evidence type="ECO:0008006" key="3">
    <source>
        <dbReference type="Google" id="ProtNLM"/>
    </source>
</evidence>
<dbReference type="AlphaFoldDB" id="A0A2V3V8N9"/>
<dbReference type="Proteomes" id="UP000248014">
    <property type="component" value="Unassembled WGS sequence"/>
</dbReference>
<organism evidence="1 2">
    <name type="scientific">Blastomonas natatoria</name>
    <dbReference type="NCBI Taxonomy" id="34015"/>
    <lineage>
        <taxon>Bacteria</taxon>
        <taxon>Pseudomonadati</taxon>
        <taxon>Pseudomonadota</taxon>
        <taxon>Alphaproteobacteria</taxon>
        <taxon>Sphingomonadales</taxon>
        <taxon>Sphingomonadaceae</taxon>
        <taxon>Blastomonas</taxon>
    </lineage>
</organism>
<reference evidence="1 2" key="1">
    <citation type="submission" date="2018-05" db="EMBL/GenBank/DDBJ databases">
        <title>Genomic Encyclopedia of Type Strains, Phase IV (KMG-IV): sequencing the most valuable type-strain genomes for metagenomic binning, comparative biology and taxonomic classification.</title>
        <authorList>
            <person name="Goeker M."/>
        </authorList>
    </citation>
    <scope>NUCLEOTIDE SEQUENCE [LARGE SCALE GENOMIC DNA]</scope>
    <source>
        <strain evidence="1 2">DSM 3183</strain>
    </source>
</reference>
<comment type="caution">
    <text evidence="1">The sequence shown here is derived from an EMBL/GenBank/DDBJ whole genome shotgun (WGS) entry which is preliminary data.</text>
</comment>
<dbReference type="OrthoDB" id="7402742at2"/>
<keyword evidence="2" id="KW-1185">Reference proteome</keyword>
<protein>
    <recommendedName>
        <fullName evidence="3">Metallo-beta-lactamase domain-containing protein</fullName>
    </recommendedName>
</protein>
<gene>
    <name evidence="1" type="ORF">C7451_10427</name>
</gene>
<dbReference type="RefSeq" id="WP_110298043.1">
    <property type="nucleotide sequence ID" value="NZ_QJJM01000004.1"/>
</dbReference>
<dbReference type="EMBL" id="QJJM01000004">
    <property type="protein sequence ID" value="PXW77534.1"/>
    <property type="molecule type" value="Genomic_DNA"/>
</dbReference>